<dbReference type="GeneID" id="19202528"/>
<evidence type="ECO:0000313" key="3">
    <source>
        <dbReference type="EMBL" id="EIW86640.1"/>
    </source>
</evidence>
<reference evidence="4" key="1">
    <citation type="journal article" date="2012" name="Science">
        <title>The Paleozoic origin of enzymatic lignin decomposition reconstructed from 31 fungal genomes.</title>
        <authorList>
            <person name="Floudas D."/>
            <person name="Binder M."/>
            <person name="Riley R."/>
            <person name="Barry K."/>
            <person name="Blanchette R.A."/>
            <person name="Henrissat B."/>
            <person name="Martinez A.T."/>
            <person name="Otillar R."/>
            <person name="Spatafora J.W."/>
            <person name="Yadav J.S."/>
            <person name="Aerts A."/>
            <person name="Benoit I."/>
            <person name="Boyd A."/>
            <person name="Carlson A."/>
            <person name="Copeland A."/>
            <person name="Coutinho P.M."/>
            <person name="de Vries R.P."/>
            <person name="Ferreira P."/>
            <person name="Findley K."/>
            <person name="Foster B."/>
            <person name="Gaskell J."/>
            <person name="Glotzer D."/>
            <person name="Gorecki P."/>
            <person name="Heitman J."/>
            <person name="Hesse C."/>
            <person name="Hori C."/>
            <person name="Igarashi K."/>
            <person name="Jurgens J.A."/>
            <person name="Kallen N."/>
            <person name="Kersten P."/>
            <person name="Kohler A."/>
            <person name="Kuees U."/>
            <person name="Kumar T.K.A."/>
            <person name="Kuo A."/>
            <person name="LaButti K."/>
            <person name="Larrondo L.F."/>
            <person name="Lindquist E."/>
            <person name="Ling A."/>
            <person name="Lombard V."/>
            <person name="Lucas S."/>
            <person name="Lundell T."/>
            <person name="Martin R."/>
            <person name="McLaughlin D.J."/>
            <person name="Morgenstern I."/>
            <person name="Morin E."/>
            <person name="Murat C."/>
            <person name="Nagy L.G."/>
            <person name="Nolan M."/>
            <person name="Ohm R.A."/>
            <person name="Patyshakuliyeva A."/>
            <person name="Rokas A."/>
            <person name="Ruiz-Duenas F.J."/>
            <person name="Sabat G."/>
            <person name="Salamov A."/>
            <person name="Samejima M."/>
            <person name="Schmutz J."/>
            <person name="Slot J.C."/>
            <person name="St John F."/>
            <person name="Stenlid J."/>
            <person name="Sun H."/>
            <person name="Sun S."/>
            <person name="Syed K."/>
            <person name="Tsang A."/>
            <person name="Wiebenga A."/>
            <person name="Young D."/>
            <person name="Pisabarro A."/>
            <person name="Eastwood D.C."/>
            <person name="Martin F."/>
            <person name="Cullen D."/>
            <person name="Grigoriev I.V."/>
            <person name="Hibbett D.S."/>
        </authorList>
    </citation>
    <scope>NUCLEOTIDE SEQUENCE [LARGE SCALE GENOMIC DNA]</scope>
    <source>
        <strain evidence="4">RWD-64-598 SS2</strain>
    </source>
</reference>
<dbReference type="RefSeq" id="XP_007763387.1">
    <property type="nucleotide sequence ID" value="XM_007765197.1"/>
</dbReference>
<dbReference type="OrthoDB" id="2552042at2759"/>
<dbReference type="EMBL" id="JH711573">
    <property type="protein sequence ID" value="EIW86640.1"/>
    <property type="molecule type" value="Genomic_DNA"/>
</dbReference>
<feature type="transmembrane region" description="Helical" evidence="2">
    <location>
        <begin position="152"/>
        <end position="171"/>
    </location>
</feature>
<proteinExistence type="predicted"/>
<dbReference type="AlphaFoldDB" id="A0A5M3N5F1"/>
<comment type="caution">
    <text evidence="3">The sequence shown here is derived from an EMBL/GenBank/DDBJ whole genome shotgun (WGS) entry which is preliminary data.</text>
</comment>
<keyword evidence="2" id="KW-0472">Membrane</keyword>
<evidence type="ECO:0000256" key="1">
    <source>
        <dbReference type="SAM" id="MobiDB-lite"/>
    </source>
</evidence>
<dbReference type="OMA" id="PREYCCC"/>
<feature type="compositionally biased region" description="Polar residues" evidence="1">
    <location>
        <begin position="243"/>
        <end position="279"/>
    </location>
</feature>
<organism evidence="3 4">
    <name type="scientific">Coniophora puteana (strain RWD-64-598)</name>
    <name type="common">Brown rot fungus</name>
    <dbReference type="NCBI Taxonomy" id="741705"/>
    <lineage>
        <taxon>Eukaryota</taxon>
        <taxon>Fungi</taxon>
        <taxon>Dikarya</taxon>
        <taxon>Basidiomycota</taxon>
        <taxon>Agaricomycotina</taxon>
        <taxon>Agaricomycetes</taxon>
        <taxon>Agaricomycetidae</taxon>
        <taxon>Boletales</taxon>
        <taxon>Coniophorineae</taxon>
        <taxon>Coniophoraceae</taxon>
        <taxon>Coniophora</taxon>
    </lineage>
</organism>
<name>A0A5M3N5F1_CONPW</name>
<keyword evidence="4" id="KW-1185">Reference proteome</keyword>
<protein>
    <submittedName>
        <fullName evidence="3">Uncharacterized protein</fullName>
    </submittedName>
</protein>
<feature type="transmembrane region" description="Helical" evidence="2">
    <location>
        <begin position="85"/>
        <end position="105"/>
    </location>
</feature>
<sequence length="320" mass="34813">MKPRDYCCCAIPLVNPGIYTTLTEQFLLALIVGTLSVSTPVIVGAATPSFAKWILAVVCYVGAVIQVLGFMGVKQEKATLYRRYVTLHYGATTAVFAVAAVWVIISAARHSTAQTTCENTFFPSTNSSSTSSEGQTLCDIFSWVDVGLMGGAWVFFAIVQGYLLMVVSSYGSSQREDHEKYGLLHDPSQPFGDDIPMADRGDPWDSRYSTDAGALGHIRNESTASQVANAPMQRYNDNTSYMPERQLSQGSRSNQLSAANTFRQPSSAYTQNPQPTPQYNYFGGAEGPVDRPLPSQPHPAEGSFGRKAPRLAKAPPYAMY</sequence>
<evidence type="ECO:0000313" key="4">
    <source>
        <dbReference type="Proteomes" id="UP000053558"/>
    </source>
</evidence>
<accession>A0A5M3N5F1</accession>
<feature type="region of interest" description="Disordered" evidence="1">
    <location>
        <begin position="243"/>
        <end position="320"/>
    </location>
</feature>
<dbReference type="Proteomes" id="UP000053558">
    <property type="component" value="Unassembled WGS sequence"/>
</dbReference>
<feature type="transmembrane region" description="Helical" evidence="2">
    <location>
        <begin position="26"/>
        <end position="47"/>
    </location>
</feature>
<feature type="transmembrane region" description="Helical" evidence="2">
    <location>
        <begin position="53"/>
        <end position="73"/>
    </location>
</feature>
<keyword evidence="2" id="KW-0812">Transmembrane</keyword>
<dbReference type="KEGG" id="cput:CONPUDRAFT_148710"/>
<keyword evidence="2" id="KW-1133">Transmembrane helix</keyword>
<evidence type="ECO:0000256" key="2">
    <source>
        <dbReference type="SAM" id="Phobius"/>
    </source>
</evidence>
<gene>
    <name evidence="3" type="ORF">CONPUDRAFT_148710</name>
</gene>